<feature type="transmembrane region" description="Helical" evidence="2">
    <location>
        <begin position="61"/>
        <end position="79"/>
    </location>
</feature>
<dbReference type="EMBL" id="CAMXCT020000378">
    <property type="protein sequence ID" value="CAL1131332.1"/>
    <property type="molecule type" value="Genomic_DNA"/>
</dbReference>
<accession>A0A9P1BQZ5</accession>
<feature type="transmembrane region" description="Helical" evidence="2">
    <location>
        <begin position="2019"/>
        <end position="2044"/>
    </location>
</feature>
<feature type="region of interest" description="Disordered" evidence="1">
    <location>
        <begin position="1"/>
        <end position="33"/>
    </location>
</feature>
<keyword evidence="2" id="KW-0812">Transmembrane</keyword>
<evidence type="ECO:0000256" key="2">
    <source>
        <dbReference type="SAM" id="Phobius"/>
    </source>
</evidence>
<feature type="transmembrane region" description="Helical" evidence="2">
    <location>
        <begin position="1773"/>
        <end position="1792"/>
    </location>
</feature>
<dbReference type="Proteomes" id="UP001152797">
    <property type="component" value="Unassembled WGS sequence"/>
</dbReference>
<keyword evidence="2" id="KW-0472">Membrane</keyword>
<protein>
    <submittedName>
        <fullName evidence="3">Uncharacterized protein</fullName>
    </submittedName>
</protein>
<proteinExistence type="predicted"/>
<feature type="transmembrane region" description="Helical" evidence="2">
    <location>
        <begin position="2064"/>
        <end position="2085"/>
    </location>
</feature>
<sequence>MPVVSPKEAKVADTPKESAPDDSDADEGMPTKLIPETSTWKNKVCFFQISDLVEDRVRVRCLNIVAFSLVYIYFVLVLLQTVPKPAPQVKAVRFASPPPASWLSGELGDDLKGLYTGLGTIPNRSQKIFVVNDGRGPMPNVEVEVKVRNFVADGPLRCSKAQMDAMKGTVEARRLQHVCGYDRVQYNKGLTDDSGLISLRNFTIDGPGGLYTLLPSAAGVDAPEEAVMLVSTPVASLEVVDDTLPELPEVAPPRIVKIGEAFAWQPRILVRDMRGLPVPGRKIMAFANPDSAWPIMGPSATTPNYDRRGQKVVELNCPESELSDDGGIARFTCLGVKSSNVDHVNIVFSDSALVFAPWNDEVYSPRSNYPLTVQFYRFSTYLLPRVARVQVTTAVPAFATEGVPFDPQPAVTVTGENGAPVAGVTCYALVSIEMGGRNPNWYRRQQEGVRNKELLDAVAVTDSNGVAQFSGLRWSVEGNTMDLVLLKYWDTQTSVFSVGFVCDGVEQDRHPWDPTSPTYIQQVEPIVAEIRIKRFIRKAAEVSRYLGVGKSDGSDVFLAVVRVVDAQGNGIPGKTVDVEFFQNTEYPLGNVQLELREGSVEQTNDLGFAVVAFQIITAAPELEFTGSFSFQVRFLLDGAKSVPSPWLTGRIVGGIQPEVCHVVQSPYAEFYSLAQQRHFYLDGYPVTINSGDIFFAEIQLKSATSCVTFPSISTVNTSAMAGGMCENPRKPEPSTTAAPQADRRRLEEIIDMKTTSAPVRKLQSADGSMTVQVQSVYSTTQDKYGKVRFEPRDMVNVGVINTMPIPTLREYNDRPFAFPFSAVFNGQSGDHWVRIAVEINEPNGKKQTCYSRSIPMRIENVIGDIELSGDGGEGSLYDTEIEAGGFIDIELRMVLDSAFVNESDLSNIPQCLYLASSFYAPCGLTYVFRNAPFTYHRILGLTDDPMAAGDRSDFHVIYPVNKTASTNAQGFDPTTGKMHFRFQLLQQGIYGNFGLQFSGFGVKTRIFTFRVKPPPGLRLEVIQDPGYTTFRAMTGNLFNVQPKLRVLSDSGPVNGLIVTYEVVPEAGASFEKLTRVNMYSMYPFLYSLPSGITGNDGFGNSLGPAEDGLLYWSVMGVPDGAGCTRFRFLAEGVTSVAVPSAAPICLERPFNYVIVTQPPLSWPLNLELQEFNGMITVELRPRFGVELPQITQYTGGLIARLLISSEGGTDVESEISMELSPRLLGDAVCLFDNFVEPLQRCTNLEMVQVSPFPVIRFSFLRVNWVRRISNPAKIKLRVTDLSGSDGWSLGWPLPAGFQNMTPQEQFSQCTGIAAYSRELIEETMTPEISAETAASQYAILLPPPDSVLVGQMFLMRVQVLTASGGPVRDARVRVGIKALKAMAPGSTNPNLLQTLAAQGNSLGTVADQNVELDPLTTVRVSDASGIIGFPLTVTRASSGTYQLQFQPDVPDAKIVLQTSAFKVLNTISVSGSASFSHLEIAEFGKPVPVGKAPEFCIESASGESLQKMQSEGIKLSMTLTLKGAPSSKESMASRLVQDAKKAAVAKGRDSANAMAARISQTNNPALRRAVEVMVASASSKRKGMFIGLSEEFAEACYNTPALLLQSGDPAMVLASSFGNATAIEGLVGEQAASLAEALGMDANALDATQSLNQFTDILMSAGSNLQPAHEMAIQGTWELFLSDLQPAGTAGNGNGNESSCLYSVNKSLSFNFKEGLRYAFALSVNGVEGTGDSFSVTLAPKDPVDLFINWFLSAMAAIVAVILLISNVTQHHWGWFILSLLCTLGLSLALPLMSLHKDSMYGSWIYFAIANFIFIAIALIWGMSAQLSSRSTTFAVKRQNIFEEYSHRKMKELLSFRATDAPQASALRRTFLKPFNSQDAFFFPSAFLIASLLSFMSFIYILFQSIQVLNNLQELLQQLLNTAVDRSVAFTSSINNAYFQAVGADLPDSSTEFMYVQVNVMRDWFQKFINSIIIGFTIGICVAAVLTISALVGGFYHFRQSVMDARLGKFDFQKKNAKLVFATAYIGINISSSIVSYILIVALVTLVTLPFTFALTWRVIWENLGTILVTFVLPKILNFILMKLTKKCIFGPTFIKSRAGASIFHFWSTFLALPGGVVTAIVRFVMGLVGVLVMLPITYGNNNPQMVNKVMLLDSTYRTYIAFVMQYATHNNPIMITAAQRLMAIKAQRAKFKEEKKHWTSSKSMLLLILIRFPQLREYRKHVLAEERKLREKNTTVSEVKVVPEDGSVVKAAEEPWIAHAVEDAIQKARLLKKYRAILRGLEIGTDAYEETKKKLRELCRPEEPAVQSLQELAQLEQPTMPESQQTELILST</sequence>
<reference evidence="3" key="1">
    <citation type="submission" date="2022-10" db="EMBL/GenBank/DDBJ databases">
        <authorList>
            <person name="Chen Y."/>
            <person name="Dougan E. K."/>
            <person name="Chan C."/>
            <person name="Rhodes N."/>
            <person name="Thang M."/>
        </authorList>
    </citation>
    <scope>NUCLEOTIDE SEQUENCE</scope>
</reference>
<feature type="compositionally biased region" description="Basic and acidic residues" evidence="1">
    <location>
        <begin position="7"/>
        <end position="19"/>
    </location>
</feature>
<evidence type="ECO:0000313" key="4">
    <source>
        <dbReference type="EMBL" id="CAL4765269.1"/>
    </source>
</evidence>
<dbReference type="OrthoDB" id="432297at2759"/>
<feature type="transmembrane region" description="Helical" evidence="2">
    <location>
        <begin position="1881"/>
        <end position="1903"/>
    </location>
</feature>
<feature type="transmembrane region" description="Helical" evidence="2">
    <location>
        <begin position="1968"/>
        <end position="1998"/>
    </location>
</feature>
<comment type="caution">
    <text evidence="3">The sequence shown here is derived from an EMBL/GenBank/DDBJ whole genome shotgun (WGS) entry which is preliminary data.</text>
</comment>
<feature type="transmembrane region" description="Helical" evidence="2">
    <location>
        <begin position="1804"/>
        <end position="1823"/>
    </location>
</feature>
<gene>
    <name evidence="3" type="ORF">C1SCF055_LOCUS6053</name>
</gene>
<feature type="transmembrane region" description="Helical" evidence="2">
    <location>
        <begin position="2106"/>
        <end position="2139"/>
    </location>
</feature>
<reference evidence="4 5" key="2">
    <citation type="submission" date="2024-05" db="EMBL/GenBank/DDBJ databases">
        <authorList>
            <person name="Chen Y."/>
            <person name="Shah S."/>
            <person name="Dougan E. K."/>
            <person name="Thang M."/>
            <person name="Chan C."/>
        </authorList>
    </citation>
    <scope>NUCLEOTIDE SEQUENCE [LARGE SCALE GENOMIC DNA]</scope>
</reference>
<dbReference type="EMBL" id="CAMXCT030000378">
    <property type="protein sequence ID" value="CAL4765269.1"/>
    <property type="molecule type" value="Genomic_DNA"/>
</dbReference>
<dbReference type="EMBL" id="CAMXCT010000378">
    <property type="protein sequence ID" value="CAI3977957.1"/>
    <property type="molecule type" value="Genomic_DNA"/>
</dbReference>
<organism evidence="3">
    <name type="scientific">Cladocopium goreaui</name>
    <dbReference type="NCBI Taxonomy" id="2562237"/>
    <lineage>
        <taxon>Eukaryota</taxon>
        <taxon>Sar</taxon>
        <taxon>Alveolata</taxon>
        <taxon>Dinophyceae</taxon>
        <taxon>Suessiales</taxon>
        <taxon>Symbiodiniaceae</taxon>
        <taxon>Cladocopium</taxon>
    </lineage>
</organism>
<keyword evidence="5" id="KW-1185">Reference proteome</keyword>
<evidence type="ECO:0000256" key="1">
    <source>
        <dbReference type="SAM" id="MobiDB-lite"/>
    </source>
</evidence>
<name>A0A9P1BQZ5_9DINO</name>
<evidence type="ECO:0000313" key="3">
    <source>
        <dbReference type="EMBL" id="CAI3977957.1"/>
    </source>
</evidence>
<evidence type="ECO:0000313" key="5">
    <source>
        <dbReference type="Proteomes" id="UP001152797"/>
    </source>
</evidence>
<feature type="transmembrane region" description="Helical" evidence="2">
    <location>
        <begin position="1747"/>
        <end position="1766"/>
    </location>
</feature>
<keyword evidence="2" id="KW-1133">Transmembrane helix</keyword>